<sequence length="120" mass="13865">MKSTYFCNEFSTRSRPFGGLIPSSRAPKRHVFFFCTCMKLFITSILWIILLHFILTRVSLFLILCIFSPLFFLYLFFLVGPNPPLENEMGTNSPFPGPAYCCCCVRPTKHPPSHSTRQFQ</sequence>
<proteinExistence type="predicted"/>
<feature type="transmembrane region" description="Helical" evidence="1">
    <location>
        <begin position="60"/>
        <end position="79"/>
    </location>
</feature>
<name>A0A8D8YXR2_9HEMI</name>
<organism evidence="2">
    <name type="scientific">Cacopsylla melanoneura</name>
    <dbReference type="NCBI Taxonomy" id="428564"/>
    <lineage>
        <taxon>Eukaryota</taxon>
        <taxon>Metazoa</taxon>
        <taxon>Ecdysozoa</taxon>
        <taxon>Arthropoda</taxon>
        <taxon>Hexapoda</taxon>
        <taxon>Insecta</taxon>
        <taxon>Pterygota</taxon>
        <taxon>Neoptera</taxon>
        <taxon>Paraneoptera</taxon>
        <taxon>Hemiptera</taxon>
        <taxon>Sternorrhyncha</taxon>
        <taxon>Psylloidea</taxon>
        <taxon>Psyllidae</taxon>
        <taxon>Psyllinae</taxon>
        <taxon>Cacopsylla</taxon>
    </lineage>
</organism>
<keyword evidence="1" id="KW-0812">Transmembrane</keyword>
<keyword evidence="1" id="KW-1133">Transmembrane helix</keyword>
<dbReference type="AlphaFoldDB" id="A0A8D8YXR2"/>
<accession>A0A8D8YXR2</accession>
<evidence type="ECO:0000313" key="2">
    <source>
        <dbReference type="EMBL" id="CAG6737123.1"/>
    </source>
</evidence>
<feature type="transmembrane region" description="Helical" evidence="1">
    <location>
        <begin position="31"/>
        <end position="54"/>
    </location>
</feature>
<keyword evidence="1" id="KW-0472">Membrane</keyword>
<dbReference type="EMBL" id="HBUF01401946">
    <property type="protein sequence ID" value="CAG6737123.1"/>
    <property type="molecule type" value="Transcribed_RNA"/>
</dbReference>
<dbReference type="EMBL" id="HBUF01401947">
    <property type="protein sequence ID" value="CAG6737124.1"/>
    <property type="molecule type" value="Transcribed_RNA"/>
</dbReference>
<protein>
    <submittedName>
        <fullName evidence="2">Uncharacterized protein</fullName>
    </submittedName>
</protein>
<evidence type="ECO:0000256" key="1">
    <source>
        <dbReference type="SAM" id="Phobius"/>
    </source>
</evidence>
<reference evidence="2" key="1">
    <citation type="submission" date="2021-05" db="EMBL/GenBank/DDBJ databases">
        <authorList>
            <person name="Alioto T."/>
            <person name="Alioto T."/>
            <person name="Gomez Garrido J."/>
        </authorList>
    </citation>
    <scope>NUCLEOTIDE SEQUENCE</scope>
</reference>